<organism evidence="1 2">
    <name type="scientific">Candidatus Niyogibacteria bacterium CG10_big_fil_rev_8_21_14_0_10_42_19</name>
    <dbReference type="NCBI Taxonomy" id="1974725"/>
    <lineage>
        <taxon>Bacteria</taxon>
        <taxon>Candidatus Niyogiibacteriota</taxon>
    </lineage>
</organism>
<sequence>LNAKRGETIRFINNSNNALRLASTEYSETENKSFAYFGQDKTSSKGDIYEYTFTETGFIIYKNLNKPEHTGAILIVQ</sequence>
<name>A0A2H0TGZ1_9BACT</name>
<reference evidence="2" key="1">
    <citation type="submission" date="2017-09" db="EMBL/GenBank/DDBJ databases">
        <title>Depth-based differentiation of microbial function through sediment-hosted aquifers and enrichment of novel symbionts in the deep terrestrial subsurface.</title>
        <authorList>
            <person name="Probst A.J."/>
            <person name="Ladd B."/>
            <person name="Jarett J.K."/>
            <person name="Geller-Mcgrath D.E."/>
            <person name="Sieber C.M.K."/>
            <person name="Emerson J.B."/>
            <person name="Anantharaman K."/>
            <person name="Thomas B.C."/>
            <person name="Malmstrom R."/>
            <person name="Stieglmeier M."/>
            <person name="Klingl A."/>
            <person name="Woyke T."/>
            <person name="Ryan C.M."/>
            <person name="Banfield J.F."/>
        </authorList>
    </citation>
    <scope>NUCLEOTIDE SEQUENCE [LARGE SCALE GENOMIC DNA]</scope>
</reference>
<protein>
    <submittedName>
        <fullName evidence="1">Uncharacterized protein</fullName>
    </submittedName>
</protein>
<comment type="caution">
    <text evidence="1">The sequence shown here is derived from an EMBL/GenBank/DDBJ whole genome shotgun (WGS) entry which is preliminary data.</text>
</comment>
<accession>A0A2H0TGZ1</accession>
<dbReference type="EMBL" id="PFCN01000037">
    <property type="protein sequence ID" value="PIR70085.1"/>
    <property type="molecule type" value="Genomic_DNA"/>
</dbReference>
<dbReference type="Proteomes" id="UP000229383">
    <property type="component" value="Unassembled WGS sequence"/>
</dbReference>
<proteinExistence type="predicted"/>
<evidence type="ECO:0000313" key="2">
    <source>
        <dbReference type="Proteomes" id="UP000229383"/>
    </source>
</evidence>
<evidence type="ECO:0000313" key="1">
    <source>
        <dbReference type="EMBL" id="PIR70085.1"/>
    </source>
</evidence>
<feature type="non-terminal residue" evidence="1">
    <location>
        <position position="1"/>
    </location>
</feature>
<gene>
    <name evidence="1" type="ORF">COU46_03375</name>
</gene>
<dbReference type="Gene3D" id="2.60.40.420">
    <property type="entry name" value="Cupredoxins - blue copper proteins"/>
    <property type="match status" value="1"/>
</dbReference>
<dbReference type="AlphaFoldDB" id="A0A2H0TGZ1"/>
<dbReference type="InterPro" id="IPR008972">
    <property type="entry name" value="Cupredoxin"/>
</dbReference>